<evidence type="ECO:0000313" key="2">
    <source>
        <dbReference type="Proteomes" id="UP001232063"/>
    </source>
</evidence>
<dbReference type="Proteomes" id="UP001232063">
    <property type="component" value="Unassembled WGS sequence"/>
</dbReference>
<dbReference type="AlphaFoldDB" id="A0AAE3R7K3"/>
<comment type="caution">
    <text evidence="1">The sequence shown here is derived from an EMBL/GenBank/DDBJ whole genome shotgun (WGS) entry which is preliminary data.</text>
</comment>
<sequence length="115" mass="12719">MMTLEDKDNLFAAFDIVKWETEPYQEGTISFFNSQHTPVAKGKYRRILAFSAPNDITLVPGIATAAAISGMPDKLNGDEARAVHFASVIADRLQLDLLVKVDNDYLGVTEFTVLQ</sequence>
<dbReference type="RefSeq" id="WP_314517214.1">
    <property type="nucleotide sequence ID" value="NZ_JASJOU010000015.1"/>
</dbReference>
<proteinExistence type="predicted"/>
<organism evidence="1 2">
    <name type="scientific">Xanthocytophaga agilis</name>
    <dbReference type="NCBI Taxonomy" id="3048010"/>
    <lineage>
        <taxon>Bacteria</taxon>
        <taxon>Pseudomonadati</taxon>
        <taxon>Bacteroidota</taxon>
        <taxon>Cytophagia</taxon>
        <taxon>Cytophagales</taxon>
        <taxon>Rhodocytophagaceae</taxon>
        <taxon>Xanthocytophaga</taxon>
    </lineage>
</organism>
<evidence type="ECO:0000313" key="1">
    <source>
        <dbReference type="EMBL" id="MDJ1505301.1"/>
    </source>
</evidence>
<dbReference type="EMBL" id="JASJOU010000015">
    <property type="protein sequence ID" value="MDJ1505301.1"/>
    <property type="molecule type" value="Genomic_DNA"/>
</dbReference>
<keyword evidence="2" id="KW-1185">Reference proteome</keyword>
<protein>
    <submittedName>
        <fullName evidence="1">Uncharacterized protein</fullName>
    </submittedName>
</protein>
<reference evidence="1" key="1">
    <citation type="submission" date="2023-05" db="EMBL/GenBank/DDBJ databases">
        <authorList>
            <person name="Zhang X."/>
        </authorList>
    </citation>
    <scope>NUCLEOTIDE SEQUENCE</scope>
    <source>
        <strain evidence="1">BD1B2-1</strain>
    </source>
</reference>
<gene>
    <name evidence="1" type="ORF">QNI22_31890</name>
</gene>
<accession>A0AAE3R7K3</accession>
<name>A0AAE3R7K3_9BACT</name>